<gene>
    <name evidence="1" type="ORF">MENTE1834_LOCUS21169</name>
</gene>
<keyword evidence="2" id="KW-1185">Reference proteome</keyword>
<sequence>MINEENTQNCISVIIQDESLKNIKKEIYCPPMINEQNEEVRVGNGCLEGMDPVTGNCIRIPKDLKEKKIETKQQQHQKQFLDVNLLEKGESIRSNKSSGSSQSSSREGGGGNKQNTWSNRLVHTLSNRNRSETSGGGGGGGGGGGDTSYGGSIIGDDDEWEDEGADNCIFGHQIRFTIMVISTLCLSSILSNILTFNFTYICMAGVRPDNLSQINISSTNYDEDLDYSSAERTALFMAVAVGALLAVFPLTILLGKFGSRIVFGCLGYMSALSTLLIPIAAVNGFPYILAMRIVQGAAFSACLPVMGSITSHWSTLKQNGIFIAILSSFLQIAPLFTMPLAGELCTSSVGWPAVYYLHGLVSIILFTLFMLYHRNYPHDHPMVSRTELVKVMFNKGGSIYSGPGKQHKKSPKVPYKAMYSDMAIWAILVASFGNFMGTQLSLQFMPTYINKVLELPISQTGMASAVSPAIMFFIKLVAGQSSDKIKFISDAAKLRLYNTLSLSAMGVLFCILAVLDPRENPSICLIVLIASTCILGFNSGGFFKSSQIVSRQHSHFTLANISFLNCVCMLIVPLLNEVIAPENEPHDWAKVLFIHGIILNLSNAFFCIFASAKPASWTLDTFNGKNKRIAAAIEQRRKRKEKESGGEKRGRWNNKRGIFKIIY</sequence>
<reference evidence="1" key="1">
    <citation type="submission" date="2023-11" db="EMBL/GenBank/DDBJ databases">
        <authorList>
            <person name="Poullet M."/>
        </authorList>
    </citation>
    <scope>NUCLEOTIDE SEQUENCE</scope>
    <source>
        <strain evidence="1">E1834</strain>
    </source>
</reference>
<dbReference type="Proteomes" id="UP001497535">
    <property type="component" value="Unassembled WGS sequence"/>
</dbReference>
<accession>A0ACB0Z6C2</accession>
<organism evidence="1 2">
    <name type="scientific">Meloidogyne enterolobii</name>
    <name type="common">Root-knot nematode worm</name>
    <name type="synonym">Meloidogyne mayaguensis</name>
    <dbReference type="NCBI Taxonomy" id="390850"/>
    <lineage>
        <taxon>Eukaryota</taxon>
        <taxon>Metazoa</taxon>
        <taxon>Ecdysozoa</taxon>
        <taxon>Nematoda</taxon>
        <taxon>Chromadorea</taxon>
        <taxon>Rhabditida</taxon>
        <taxon>Tylenchina</taxon>
        <taxon>Tylenchomorpha</taxon>
        <taxon>Tylenchoidea</taxon>
        <taxon>Meloidogynidae</taxon>
        <taxon>Meloidogyninae</taxon>
        <taxon>Meloidogyne</taxon>
    </lineage>
</organism>
<evidence type="ECO:0000313" key="2">
    <source>
        <dbReference type="Proteomes" id="UP001497535"/>
    </source>
</evidence>
<name>A0ACB0Z6C2_MELEN</name>
<dbReference type="EMBL" id="CAVMJV010000026">
    <property type="protein sequence ID" value="CAK5074418.1"/>
    <property type="molecule type" value="Genomic_DNA"/>
</dbReference>
<comment type="caution">
    <text evidence="1">The sequence shown here is derived from an EMBL/GenBank/DDBJ whole genome shotgun (WGS) entry which is preliminary data.</text>
</comment>
<proteinExistence type="predicted"/>
<evidence type="ECO:0000313" key="1">
    <source>
        <dbReference type="EMBL" id="CAK5074418.1"/>
    </source>
</evidence>
<protein>
    <submittedName>
        <fullName evidence="1">Uncharacterized protein</fullName>
    </submittedName>
</protein>